<dbReference type="GeneID" id="30205549"/>
<dbReference type="Proteomes" id="UP000092730">
    <property type="component" value="Chromosome 1"/>
</dbReference>
<evidence type="ECO:0000313" key="2">
    <source>
        <dbReference type="EMBL" id="OCF29641.1"/>
    </source>
</evidence>
<dbReference type="EMBL" id="CP144541">
    <property type="protein sequence ID" value="WVW80478.1"/>
    <property type="molecule type" value="Genomic_DNA"/>
</dbReference>
<dbReference type="KEGG" id="kbi:30205549"/>
<feature type="domain" description="Methyltransferase" evidence="1">
    <location>
        <begin position="39"/>
        <end position="147"/>
    </location>
</feature>
<reference evidence="2" key="3">
    <citation type="submission" date="2014-01" db="EMBL/GenBank/DDBJ databases">
        <title>Evolution of pathogenesis and genome organization in the Tremellales.</title>
        <authorList>
            <person name="Cuomo C."/>
            <person name="Litvintseva A."/>
            <person name="Heitman J."/>
            <person name="Chen Y."/>
            <person name="Sun S."/>
            <person name="Springer D."/>
            <person name="Dromer F."/>
            <person name="Young S."/>
            <person name="Zeng Q."/>
            <person name="Chapman S."/>
            <person name="Gujja S."/>
            <person name="Saif S."/>
            <person name="Birren B."/>
        </authorList>
    </citation>
    <scope>NUCLEOTIDE SEQUENCE</scope>
    <source>
        <strain evidence="2">CBS 10118</strain>
    </source>
</reference>
<reference evidence="3" key="2">
    <citation type="submission" date="2013-07" db="EMBL/GenBank/DDBJ databases">
        <authorList>
            <consortium name="The Broad Institute Genome Sequencing Platform"/>
            <person name="Cuomo C."/>
            <person name="Litvintseva A."/>
            <person name="Chen Y."/>
            <person name="Heitman J."/>
            <person name="Sun S."/>
            <person name="Springer D."/>
            <person name="Dromer F."/>
            <person name="Young S.K."/>
            <person name="Zeng Q."/>
            <person name="Gargeya S."/>
            <person name="Fitzgerald M."/>
            <person name="Abouelleil A."/>
            <person name="Alvarado L."/>
            <person name="Berlin A.M."/>
            <person name="Chapman S.B."/>
            <person name="Dewar J."/>
            <person name="Goldberg J."/>
            <person name="Griggs A."/>
            <person name="Gujja S."/>
            <person name="Hansen M."/>
            <person name="Howarth C."/>
            <person name="Imamovic A."/>
            <person name="Larimer J."/>
            <person name="McCowan C."/>
            <person name="Murphy C."/>
            <person name="Pearson M."/>
            <person name="Priest M."/>
            <person name="Roberts A."/>
            <person name="Saif S."/>
            <person name="Shea T."/>
            <person name="Sykes S."/>
            <person name="Wortman J."/>
            <person name="Nusbaum C."/>
            <person name="Birren B."/>
        </authorList>
    </citation>
    <scope>NUCLEOTIDE SEQUENCE</scope>
    <source>
        <strain evidence="3">CBS 10118</strain>
    </source>
</reference>
<dbReference type="VEuPathDB" id="FungiDB:I302_01150"/>
<dbReference type="SUPFAM" id="SSF53335">
    <property type="entry name" value="S-adenosyl-L-methionine-dependent methyltransferases"/>
    <property type="match status" value="1"/>
</dbReference>
<keyword evidence="4" id="KW-1185">Reference proteome</keyword>
<accession>A0A1B9GFC1</accession>
<dbReference type="STRING" id="1296100.A0A1B9GFC1"/>
<protein>
    <recommendedName>
        <fullName evidence="1">Methyltransferase domain-containing protein</fullName>
    </recommendedName>
</protein>
<proteinExistence type="predicted"/>
<gene>
    <name evidence="2" type="ORF">I302_01150</name>
    <name evidence="3" type="ORF">I302_102460</name>
</gene>
<dbReference type="InterPro" id="IPR029063">
    <property type="entry name" value="SAM-dependent_MTases_sf"/>
</dbReference>
<dbReference type="Pfam" id="PF13847">
    <property type="entry name" value="Methyltransf_31"/>
    <property type="match status" value="1"/>
</dbReference>
<dbReference type="OrthoDB" id="10017101at2759"/>
<organism evidence="2">
    <name type="scientific">Kwoniella bestiolae CBS 10118</name>
    <dbReference type="NCBI Taxonomy" id="1296100"/>
    <lineage>
        <taxon>Eukaryota</taxon>
        <taxon>Fungi</taxon>
        <taxon>Dikarya</taxon>
        <taxon>Basidiomycota</taxon>
        <taxon>Agaricomycotina</taxon>
        <taxon>Tremellomycetes</taxon>
        <taxon>Tremellales</taxon>
        <taxon>Cryptococcaceae</taxon>
        <taxon>Kwoniella</taxon>
    </lineage>
</organism>
<name>A0A1B9GFC1_9TREE</name>
<evidence type="ECO:0000259" key="1">
    <source>
        <dbReference type="Pfam" id="PF13847"/>
    </source>
</evidence>
<reference evidence="2" key="1">
    <citation type="submission" date="2013-07" db="EMBL/GenBank/DDBJ databases">
        <title>The Genome Sequence of Cryptococcus bestiolae CBS10118.</title>
        <authorList>
            <consortium name="The Broad Institute Genome Sequencing Platform"/>
            <person name="Cuomo C."/>
            <person name="Litvintseva A."/>
            <person name="Chen Y."/>
            <person name="Heitman J."/>
            <person name="Sun S."/>
            <person name="Springer D."/>
            <person name="Dromer F."/>
            <person name="Young S.K."/>
            <person name="Zeng Q."/>
            <person name="Gargeya S."/>
            <person name="Fitzgerald M."/>
            <person name="Abouelleil A."/>
            <person name="Alvarado L."/>
            <person name="Berlin A.M."/>
            <person name="Chapman S.B."/>
            <person name="Dewar J."/>
            <person name="Goldberg J."/>
            <person name="Griggs A."/>
            <person name="Gujja S."/>
            <person name="Hansen M."/>
            <person name="Howarth C."/>
            <person name="Imamovic A."/>
            <person name="Larimer J."/>
            <person name="McCowan C."/>
            <person name="Murphy C."/>
            <person name="Pearson M."/>
            <person name="Priest M."/>
            <person name="Roberts A."/>
            <person name="Saif S."/>
            <person name="Shea T."/>
            <person name="Sykes S."/>
            <person name="Wortman J."/>
            <person name="Nusbaum C."/>
            <person name="Birren B."/>
        </authorList>
    </citation>
    <scope>NUCLEOTIDE SEQUENCE [LARGE SCALE GENOMIC DNA]</scope>
    <source>
        <strain evidence="2">CBS 10118</strain>
    </source>
</reference>
<dbReference type="PANTHER" id="PTHR43861:SF1">
    <property type="entry name" value="TRANS-ACONITATE 2-METHYLTRANSFERASE"/>
    <property type="match status" value="1"/>
</dbReference>
<evidence type="ECO:0000313" key="4">
    <source>
        <dbReference type="Proteomes" id="UP000092730"/>
    </source>
</evidence>
<dbReference type="CDD" id="cd02440">
    <property type="entry name" value="AdoMet_MTases"/>
    <property type="match status" value="1"/>
</dbReference>
<dbReference type="AlphaFoldDB" id="A0A1B9GFC1"/>
<dbReference type="EMBL" id="KI894018">
    <property type="protein sequence ID" value="OCF29641.1"/>
    <property type="molecule type" value="Genomic_DNA"/>
</dbReference>
<dbReference type="RefSeq" id="XP_019050711.1">
    <property type="nucleotide sequence ID" value="XM_019187833.1"/>
</dbReference>
<dbReference type="PANTHER" id="PTHR43861">
    <property type="entry name" value="TRANS-ACONITATE 2-METHYLTRANSFERASE-RELATED"/>
    <property type="match status" value="1"/>
</dbReference>
<dbReference type="InterPro" id="IPR025714">
    <property type="entry name" value="Methyltranfer_dom"/>
</dbReference>
<evidence type="ECO:0000313" key="3">
    <source>
        <dbReference type="EMBL" id="WVW80478.1"/>
    </source>
</evidence>
<dbReference type="Gene3D" id="3.40.50.150">
    <property type="entry name" value="Vaccinia Virus protein VP39"/>
    <property type="match status" value="1"/>
</dbReference>
<reference evidence="3" key="4">
    <citation type="submission" date="2024-02" db="EMBL/GenBank/DDBJ databases">
        <title>Comparative genomics of Cryptococcus and Kwoniella reveals pathogenesis evolution and contrasting modes of karyotype evolution via chromosome fusion or intercentromeric recombination.</title>
        <authorList>
            <person name="Coelho M.A."/>
            <person name="David-Palma M."/>
            <person name="Shea T."/>
            <person name="Bowers K."/>
            <person name="McGinley-Smith S."/>
            <person name="Mohammad A.W."/>
            <person name="Gnirke A."/>
            <person name="Yurkov A.M."/>
            <person name="Nowrousian M."/>
            <person name="Sun S."/>
            <person name="Cuomo C.A."/>
            <person name="Heitman J."/>
        </authorList>
    </citation>
    <scope>NUCLEOTIDE SEQUENCE</scope>
    <source>
        <strain evidence="3">CBS 10118</strain>
    </source>
</reference>
<sequence length="289" mass="31397">MSYTSNLTNHDPSKYQSNASFVYSSANSSPVLQLLDAQPGEKIIDLGCGTGQLTVQIQGMVGDEGEVVGVDSNEGMLQSARSTSPTSIPYIQADIQDPSSFASSHPDLKGKFDKVFTSATLHWCKSSPGGVCELVSWLLKPGGKFVFEFGGFGNCVGIRSGLHQSLKSIEIDPIPLDPWYFPTTGQYEKVLNSASLIPQAVSLVPRPTPLPTNLKGWLETFARNSFLSTLSDEQANQVLDDVVERCRVDNYWSTHNPGIGIEPTSSSSGGEEGWEVMYIRLRGWATKPE</sequence>